<dbReference type="Pfam" id="PF00581">
    <property type="entry name" value="Rhodanese"/>
    <property type="match status" value="1"/>
</dbReference>
<evidence type="ECO:0000313" key="10">
    <source>
        <dbReference type="EMBL" id="PVD30363.1"/>
    </source>
</evidence>
<evidence type="ECO:0000259" key="9">
    <source>
        <dbReference type="PROSITE" id="PS50206"/>
    </source>
</evidence>
<comment type="caution">
    <text evidence="10">The sequence shown here is derived from an EMBL/GenBank/DDBJ whole genome shotgun (WGS) entry which is preliminary data.</text>
</comment>
<organism evidence="10 11">
    <name type="scientific">Pomacea canaliculata</name>
    <name type="common">Golden apple snail</name>
    <dbReference type="NCBI Taxonomy" id="400727"/>
    <lineage>
        <taxon>Eukaryota</taxon>
        <taxon>Metazoa</taxon>
        <taxon>Spiralia</taxon>
        <taxon>Lophotrochozoa</taxon>
        <taxon>Mollusca</taxon>
        <taxon>Gastropoda</taxon>
        <taxon>Caenogastropoda</taxon>
        <taxon>Architaenioglossa</taxon>
        <taxon>Ampullarioidea</taxon>
        <taxon>Ampullariidae</taxon>
        <taxon>Pomacea</taxon>
    </lineage>
</organism>
<comment type="function">
    <text evidence="8">Tyrosine protein phosphatase which functions as a dosage-dependent inducer of mitotic progression.</text>
</comment>
<keyword evidence="3 8" id="KW-0498">Mitosis</keyword>
<dbReference type="InterPro" id="IPR000751">
    <property type="entry name" value="MPI_Phosphatase"/>
</dbReference>
<accession>A0A2T7PAC1</accession>
<sequence>MGCSVYARMGSTFHKLRLLSDVEESQDVLDEASARNCKRARQSSWKDATVAPHKEETNREEERIKSAVEILNSSSVIADGSAPFALPCTSGNHNSQKYITVDTLARLIRGEFADVVHHYVTIDCRYPYEYNGGHIRGATNLYCADSVDEILSWKVHQTENSLGRTVLIFHCEFSSQRAPTMMRLLRNADRKRNLHCYPCLCYPEIYLLSGGYKVFFEKCPELCEPSAYTPMNHPDFQENLRLCRTRATTWHGSEKLSKHKNSLIF</sequence>
<evidence type="ECO:0000256" key="2">
    <source>
        <dbReference type="ARBA" id="ARBA00022618"/>
    </source>
</evidence>
<dbReference type="GO" id="GO:0005634">
    <property type="term" value="C:nucleus"/>
    <property type="evidence" value="ECO:0007669"/>
    <property type="project" value="TreeGrafter"/>
</dbReference>
<dbReference type="Gene3D" id="3.40.250.10">
    <property type="entry name" value="Rhodanese-like domain"/>
    <property type="match status" value="1"/>
</dbReference>
<name>A0A2T7PAC1_POMCA</name>
<comment type="similarity">
    <text evidence="1 8">Belongs to the MPI phosphatase family.</text>
</comment>
<dbReference type="GO" id="GO:0000086">
    <property type="term" value="P:G2/M transition of mitotic cell cycle"/>
    <property type="evidence" value="ECO:0007669"/>
    <property type="project" value="TreeGrafter"/>
</dbReference>
<dbReference type="CDD" id="cd01530">
    <property type="entry name" value="Cdc25"/>
    <property type="match status" value="1"/>
</dbReference>
<keyword evidence="4 8" id="KW-0378">Hydrolase</keyword>
<comment type="catalytic activity">
    <reaction evidence="7 8">
        <text>O-phospho-L-tyrosyl-[protein] + H2O = L-tyrosyl-[protein] + phosphate</text>
        <dbReference type="Rhea" id="RHEA:10684"/>
        <dbReference type="Rhea" id="RHEA-COMP:10136"/>
        <dbReference type="Rhea" id="RHEA-COMP:20101"/>
        <dbReference type="ChEBI" id="CHEBI:15377"/>
        <dbReference type="ChEBI" id="CHEBI:43474"/>
        <dbReference type="ChEBI" id="CHEBI:46858"/>
        <dbReference type="ChEBI" id="CHEBI:61978"/>
        <dbReference type="EC" id="3.1.3.48"/>
    </reaction>
</comment>
<evidence type="ECO:0000256" key="3">
    <source>
        <dbReference type="ARBA" id="ARBA00022776"/>
    </source>
</evidence>
<dbReference type="PRINTS" id="PR00716">
    <property type="entry name" value="MPIPHPHTASE"/>
</dbReference>
<dbReference type="GO" id="GO:0004725">
    <property type="term" value="F:protein tyrosine phosphatase activity"/>
    <property type="evidence" value="ECO:0007669"/>
    <property type="project" value="UniProtKB-UniRule"/>
</dbReference>
<feature type="domain" description="Rhodanese" evidence="9">
    <location>
        <begin position="115"/>
        <end position="224"/>
    </location>
</feature>
<dbReference type="PANTHER" id="PTHR10828:SF76">
    <property type="entry name" value="M-PHASE INDUCER PHOSPHATASE"/>
    <property type="match status" value="1"/>
</dbReference>
<reference evidence="10 11" key="1">
    <citation type="submission" date="2018-04" db="EMBL/GenBank/DDBJ databases">
        <title>The genome of golden apple snail Pomacea canaliculata provides insight into stress tolerance and invasive adaptation.</title>
        <authorList>
            <person name="Liu C."/>
            <person name="Liu B."/>
            <person name="Ren Y."/>
            <person name="Zhang Y."/>
            <person name="Wang H."/>
            <person name="Li S."/>
            <person name="Jiang F."/>
            <person name="Yin L."/>
            <person name="Zhang G."/>
            <person name="Qian W."/>
            <person name="Fan W."/>
        </authorList>
    </citation>
    <scope>NUCLEOTIDE SEQUENCE [LARGE SCALE GENOMIC DNA]</scope>
    <source>
        <strain evidence="10">SZHN2017</strain>
        <tissue evidence="10">Muscle</tissue>
    </source>
</reference>
<dbReference type="GO" id="GO:0010971">
    <property type="term" value="P:positive regulation of G2/M transition of mitotic cell cycle"/>
    <property type="evidence" value="ECO:0007669"/>
    <property type="project" value="TreeGrafter"/>
</dbReference>
<keyword evidence="6 8" id="KW-0131">Cell cycle</keyword>
<dbReference type="PANTHER" id="PTHR10828">
    <property type="entry name" value="M-PHASE INDUCER PHOSPHATASE DUAL SPECIFICITY PHOSPHATASE CDC25"/>
    <property type="match status" value="1"/>
</dbReference>
<dbReference type="Proteomes" id="UP000245119">
    <property type="component" value="Linkage Group LG5"/>
</dbReference>
<evidence type="ECO:0000256" key="1">
    <source>
        <dbReference type="ARBA" id="ARBA00011065"/>
    </source>
</evidence>
<dbReference type="FunFam" id="3.40.250.10:FF:000021">
    <property type="entry name" value="M-phase inducer phosphatase cdc-25.2"/>
    <property type="match status" value="1"/>
</dbReference>
<dbReference type="SUPFAM" id="SSF52821">
    <property type="entry name" value="Rhodanese/Cell cycle control phosphatase"/>
    <property type="match status" value="1"/>
</dbReference>
<dbReference type="EMBL" id="PZQS01000005">
    <property type="protein sequence ID" value="PVD30363.1"/>
    <property type="molecule type" value="Genomic_DNA"/>
</dbReference>
<dbReference type="AlphaFoldDB" id="A0A2T7PAC1"/>
<dbReference type="InterPro" id="IPR001763">
    <property type="entry name" value="Rhodanese-like_dom"/>
</dbReference>
<evidence type="ECO:0000256" key="7">
    <source>
        <dbReference type="ARBA" id="ARBA00051722"/>
    </source>
</evidence>
<evidence type="ECO:0000256" key="4">
    <source>
        <dbReference type="ARBA" id="ARBA00022801"/>
    </source>
</evidence>
<dbReference type="GO" id="GO:0110032">
    <property type="term" value="P:positive regulation of G2/MI transition of meiotic cell cycle"/>
    <property type="evidence" value="ECO:0007669"/>
    <property type="project" value="TreeGrafter"/>
</dbReference>
<protein>
    <recommendedName>
        <fullName evidence="8">M-phase inducer phosphatase</fullName>
        <ecNumber evidence="8">3.1.3.48</ecNumber>
    </recommendedName>
</protein>
<dbReference type="GO" id="GO:0051301">
    <property type="term" value="P:cell division"/>
    <property type="evidence" value="ECO:0007669"/>
    <property type="project" value="UniProtKB-UniRule"/>
</dbReference>
<keyword evidence="5 8" id="KW-0904">Protein phosphatase</keyword>
<dbReference type="OrthoDB" id="9999371at2759"/>
<evidence type="ECO:0000256" key="5">
    <source>
        <dbReference type="ARBA" id="ARBA00022912"/>
    </source>
</evidence>
<evidence type="ECO:0000313" key="11">
    <source>
        <dbReference type="Proteomes" id="UP000245119"/>
    </source>
</evidence>
<proteinExistence type="inferred from homology"/>
<dbReference type="SMART" id="SM00450">
    <property type="entry name" value="RHOD"/>
    <property type="match status" value="1"/>
</dbReference>
<dbReference type="PROSITE" id="PS50206">
    <property type="entry name" value="RHODANESE_3"/>
    <property type="match status" value="1"/>
</dbReference>
<keyword evidence="2 8" id="KW-0132">Cell division</keyword>
<dbReference type="STRING" id="400727.A0A2T7PAC1"/>
<keyword evidence="11" id="KW-1185">Reference proteome</keyword>
<evidence type="ECO:0000256" key="6">
    <source>
        <dbReference type="ARBA" id="ARBA00023306"/>
    </source>
</evidence>
<dbReference type="EC" id="3.1.3.48" evidence="8"/>
<dbReference type="GO" id="GO:0005737">
    <property type="term" value="C:cytoplasm"/>
    <property type="evidence" value="ECO:0007669"/>
    <property type="project" value="TreeGrafter"/>
</dbReference>
<dbReference type="InterPro" id="IPR036873">
    <property type="entry name" value="Rhodanese-like_dom_sf"/>
</dbReference>
<gene>
    <name evidence="10" type="ORF">C0Q70_09627</name>
</gene>
<evidence type="ECO:0000256" key="8">
    <source>
        <dbReference type="RuleBase" id="RU368028"/>
    </source>
</evidence>